<protein>
    <recommendedName>
        <fullName evidence="4">Peptidase U49, Lit peptidase</fullName>
    </recommendedName>
</protein>
<name>A0A1E3W8X9_9HYPH</name>
<feature type="transmembrane region" description="Helical" evidence="1">
    <location>
        <begin position="62"/>
        <end position="82"/>
    </location>
</feature>
<proteinExistence type="predicted"/>
<comment type="caution">
    <text evidence="2">The sequence shown here is derived from an EMBL/GenBank/DDBJ whole genome shotgun (WGS) entry which is preliminary data.</text>
</comment>
<evidence type="ECO:0008006" key="4">
    <source>
        <dbReference type="Google" id="ProtNLM"/>
    </source>
</evidence>
<dbReference type="RefSeq" id="WP_069624542.1">
    <property type="nucleotide sequence ID" value="NZ_LPWD01000352.1"/>
</dbReference>
<dbReference type="InterPro" id="IPR019504">
    <property type="entry name" value="Peptidase_U49_Lit_pept"/>
</dbReference>
<keyword evidence="1" id="KW-0472">Membrane</keyword>
<dbReference type="AlphaFoldDB" id="A0A1E3W8X9"/>
<keyword evidence="1" id="KW-1133">Transmembrane helix</keyword>
<dbReference type="Pfam" id="PF10463">
    <property type="entry name" value="Peptidase_U49"/>
    <property type="match status" value="1"/>
</dbReference>
<gene>
    <name evidence="2" type="ORF">AUC71_16190</name>
</gene>
<dbReference type="OrthoDB" id="8421534at2"/>
<reference evidence="2 3" key="1">
    <citation type="journal article" date="2016" name="Environ. Microbiol.">
        <title>New Methyloceanibacter diversity from North Sea sediments includes methanotroph containing solely the soluble methane monooxygenase.</title>
        <authorList>
            <person name="Vekeman B."/>
            <person name="Kerckhof F.M."/>
            <person name="Cremers G."/>
            <person name="de Vos P."/>
            <person name="Vandamme P."/>
            <person name="Boon N."/>
            <person name="Op den Camp H.J."/>
            <person name="Heylen K."/>
        </authorList>
    </citation>
    <scope>NUCLEOTIDE SEQUENCE [LARGE SCALE GENOMIC DNA]</scope>
    <source>
        <strain evidence="2 3">R-67177</strain>
    </source>
</reference>
<accession>A0A1E3W8X9</accession>
<keyword evidence="1" id="KW-0812">Transmembrane</keyword>
<evidence type="ECO:0000313" key="2">
    <source>
        <dbReference type="EMBL" id="ODS02275.1"/>
    </source>
</evidence>
<sequence length="293" mass="32888">MCTTTEDATKELFRLAARTPLNIAPEQGSKLQSEIFGSSKWNIKPSQTAANFYAVPQDRTIFLSYAGLASLWCVAYAAFHVANLVSQAQRSAEAEQTQIDIGREFASLKIGAYITYAEDLFRKDQEWPATISQPQIDVAFDSSEGRVNNVFFGALSWILLHEIAHIYRDDEKFIPVDMQIRQEYLADDFATRWILEGAGKGLKREFRVLVICVALAWLFIGERVLGKGTDHPPAILRFREAAALFQTGERSAGIENAAYIFKALLDPSTPSPPHDTPKAYFDWVSQRLEILFG</sequence>
<evidence type="ECO:0000313" key="3">
    <source>
        <dbReference type="Proteomes" id="UP000095042"/>
    </source>
</evidence>
<evidence type="ECO:0000256" key="1">
    <source>
        <dbReference type="SAM" id="Phobius"/>
    </source>
</evidence>
<dbReference type="Proteomes" id="UP000095042">
    <property type="component" value="Unassembled WGS sequence"/>
</dbReference>
<organism evidence="2 3">
    <name type="scientific">Methyloceanibacter marginalis</name>
    <dbReference type="NCBI Taxonomy" id="1774971"/>
    <lineage>
        <taxon>Bacteria</taxon>
        <taxon>Pseudomonadati</taxon>
        <taxon>Pseudomonadota</taxon>
        <taxon>Alphaproteobacteria</taxon>
        <taxon>Hyphomicrobiales</taxon>
        <taxon>Hyphomicrobiaceae</taxon>
        <taxon>Methyloceanibacter</taxon>
    </lineage>
</organism>
<keyword evidence="3" id="KW-1185">Reference proteome</keyword>
<dbReference type="EMBL" id="LPWD01000352">
    <property type="protein sequence ID" value="ODS02275.1"/>
    <property type="molecule type" value="Genomic_DNA"/>
</dbReference>